<proteinExistence type="inferred from homology"/>
<evidence type="ECO:0000313" key="3">
    <source>
        <dbReference type="Proteomes" id="UP000095512"/>
    </source>
</evidence>
<dbReference type="SUPFAM" id="SSF143120">
    <property type="entry name" value="YefM-like"/>
    <property type="match status" value="1"/>
</dbReference>
<evidence type="ECO:0000256" key="1">
    <source>
        <dbReference type="ARBA" id="ARBA00009981"/>
    </source>
</evidence>
<evidence type="ECO:0008006" key="4">
    <source>
        <dbReference type="Google" id="ProtNLM"/>
    </source>
</evidence>
<name>A0A174UP60_9FIRM</name>
<organism evidence="2 3">
    <name type="scientific">Enterocloster clostridioformis</name>
    <dbReference type="NCBI Taxonomy" id="1531"/>
    <lineage>
        <taxon>Bacteria</taxon>
        <taxon>Bacillati</taxon>
        <taxon>Bacillota</taxon>
        <taxon>Clostridia</taxon>
        <taxon>Lachnospirales</taxon>
        <taxon>Lachnospiraceae</taxon>
        <taxon>Enterocloster</taxon>
    </lineage>
</organism>
<dbReference type="InterPro" id="IPR036165">
    <property type="entry name" value="YefM-like_sf"/>
</dbReference>
<accession>A0A174UP60</accession>
<dbReference type="NCBIfam" id="TIGR01552">
    <property type="entry name" value="phd_fam"/>
    <property type="match status" value="1"/>
</dbReference>
<gene>
    <name evidence="2" type="ORF">ERS852480_05170</name>
</gene>
<evidence type="ECO:0000313" key="2">
    <source>
        <dbReference type="EMBL" id="CUQ21465.1"/>
    </source>
</evidence>
<sequence length="76" mass="8473">MQVTATEFKLNLGKYLELVLTEDIWVTKNGKTVAKLINPNVSAVDSISGVLAGKVPANLDRHCLREERLSKYEIDD</sequence>
<reference evidence="2 3" key="1">
    <citation type="submission" date="2015-09" db="EMBL/GenBank/DDBJ databases">
        <authorList>
            <consortium name="Pathogen Informatics"/>
        </authorList>
    </citation>
    <scope>NUCLEOTIDE SEQUENCE [LARGE SCALE GENOMIC DNA]</scope>
    <source>
        <strain evidence="2 3">2789STDY5834865</strain>
    </source>
</reference>
<comment type="similarity">
    <text evidence="1">Belongs to the phD/YefM antitoxin family.</text>
</comment>
<dbReference type="EMBL" id="CZAB01000116">
    <property type="protein sequence ID" value="CUQ21465.1"/>
    <property type="molecule type" value="Genomic_DNA"/>
</dbReference>
<protein>
    <recommendedName>
        <fullName evidence="4">Antitoxin</fullName>
    </recommendedName>
</protein>
<dbReference type="AlphaFoldDB" id="A0A174UP60"/>
<dbReference type="RefSeq" id="WP_057573148.1">
    <property type="nucleotide sequence ID" value="NZ_CZAB01000116.1"/>
</dbReference>
<dbReference type="Proteomes" id="UP000095512">
    <property type="component" value="Unassembled WGS sequence"/>
</dbReference>